<keyword evidence="6" id="KW-0067">ATP-binding</keyword>
<dbReference type="PANTHER" id="PTHR11584:SF369">
    <property type="entry name" value="MITOGEN-ACTIVATED PROTEIN KINASE KINASE KINASE 19-RELATED"/>
    <property type="match status" value="1"/>
</dbReference>
<organism evidence="8 9">
    <name type="scientific">Pyrenophora teres f. teres</name>
    <dbReference type="NCBI Taxonomy" id="97479"/>
    <lineage>
        <taxon>Eukaryota</taxon>
        <taxon>Fungi</taxon>
        <taxon>Dikarya</taxon>
        <taxon>Ascomycota</taxon>
        <taxon>Pezizomycotina</taxon>
        <taxon>Dothideomycetes</taxon>
        <taxon>Pleosporomycetidae</taxon>
        <taxon>Pleosporales</taxon>
        <taxon>Pleosporineae</taxon>
        <taxon>Pleosporaceae</taxon>
        <taxon>Pyrenophora</taxon>
    </lineage>
</organism>
<dbReference type="PROSITE" id="PS50011">
    <property type="entry name" value="PROTEIN_KINASE_DOM"/>
    <property type="match status" value="1"/>
</dbReference>
<name>A0A6S6VPW3_9PLEO</name>
<keyword evidence="4" id="KW-0547">Nucleotide-binding</keyword>
<dbReference type="GO" id="GO:0005524">
    <property type="term" value="F:ATP binding"/>
    <property type="evidence" value="ECO:0007669"/>
    <property type="project" value="UniProtKB-KW"/>
</dbReference>
<dbReference type="Gene3D" id="3.30.200.20">
    <property type="entry name" value="Phosphorylase Kinase, domain 1"/>
    <property type="match status" value="1"/>
</dbReference>
<feature type="compositionally biased region" description="Polar residues" evidence="7">
    <location>
        <begin position="809"/>
        <end position="818"/>
    </location>
</feature>
<evidence type="ECO:0000313" key="8">
    <source>
        <dbReference type="EMBL" id="CAE6999911.1"/>
    </source>
</evidence>
<dbReference type="GO" id="GO:0004674">
    <property type="term" value="F:protein serine/threonine kinase activity"/>
    <property type="evidence" value="ECO:0007669"/>
    <property type="project" value="UniProtKB-KW"/>
</dbReference>
<evidence type="ECO:0000256" key="7">
    <source>
        <dbReference type="SAM" id="MobiDB-lite"/>
    </source>
</evidence>
<evidence type="ECO:0000313" key="9">
    <source>
        <dbReference type="Proteomes" id="UP000472372"/>
    </source>
</evidence>
<dbReference type="PROSITE" id="PS00108">
    <property type="entry name" value="PROTEIN_KINASE_ST"/>
    <property type="match status" value="1"/>
</dbReference>
<dbReference type="CDD" id="cd00180">
    <property type="entry name" value="PKc"/>
    <property type="match status" value="1"/>
</dbReference>
<dbReference type="InterPro" id="IPR000719">
    <property type="entry name" value="Prot_kinase_dom"/>
</dbReference>
<proteinExistence type="inferred from homology"/>
<evidence type="ECO:0000256" key="2">
    <source>
        <dbReference type="ARBA" id="ARBA00022527"/>
    </source>
</evidence>
<accession>A0A6S6VPW3</accession>
<dbReference type="SMART" id="SM00220">
    <property type="entry name" value="S_TKc"/>
    <property type="match status" value="1"/>
</dbReference>
<keyword evidence="5 8" id="KW-0418">Kinase</keyword>
<dbReference type="InterPro" id="IPR011009">
    <property type="entry name" value="Kinase-like_dom_sf"/>
</dbReference>
<evidence type="ECO:0000256" key="3">
    <source>
        <dbReference type="ARBA" id="ARBA00022679"/>
    </source>
</evidence>
<dbReference type="AlphaFoldDB" id="A0A6S6VPW3"/>
<gene>
    <name evidence="8" type="ORF">PTTW11_00972</name>
</gene>
<evidence type="ECO:0000256" key="5">
    <source>
        <dbReference type="ARBA" id="ARBA00022777"/>
    </source>
</evidence>
<reference evidence="8" key="1">
    <citation type="submission" date="2021-02" db="EMBL/GenBank/DDBJ databases">
        <authorList>
            <person name="Syme A R."/>
            <person name="Syme A R."/>
            <person name="Moolhuijzen P."/>
        </authorList>
    </citation>
    <scope>NUCLEOTIDE SEQUENCE</scope>
    <source>
        <strain evidence="8">W1-1</strain>
    </source>
</reference>
<dbReference type="PANTHER" id="PTHR11584">
    <property type="entry name" value="SERINE/THREONINE PROTEIN KINASE"/>
    <property type="match status" value="1"/>
</dbReference>
<dbReference type="InterPro" id="IPR008271">
    <property type="entry name" value="Ser/Thr_kinase_AS"/>
</dbReference>
<keyword evidence="2" id="KW-0723">Serine/threonine-protein kinase</keyword>
<feature type="compositionally biased region" description="Polar residues" evidence="7">
    <location>
        <begin position="786"/>
        <end position="797"/>
    </location>
</feature>
<evidence type="ECO:0000256" key="6">
    <source>
        <dbReference type="ARBA" id="ARBA00022840"/>
    </source>
</evidence>
<dbReference type="Gene3D" id="1.10.510.10">
    <property type="entry name" value="Transferase(Phosphotransferase) domain 1"/>
    <property type="match status" value="1"/>
</dbReference>
<dbReference type="EMBL" id="HG992977">
    <property type="protein sequence ID" value="CAE6999911.1"/>
    <property type="molecule type" value="Genomic_DNA"/>
</dbReference>
<protein>
    <submittedName>
        <fullName evidence="8">Serine threonine-protein kinase STK</fullName>
    </submittedName>
</protein>
<dbReference type="Proteomes" id="UP000472372">
    <property type="component" value="Chromosome 1"/>
</dbReference>
<feature type="region of interest" description="Disordered" evidence="7">
    <location>
        <begin position="786"/>
        <end position="829"/>
    </location>
</feature>
<keyword evidence="3" id="KW-0808">Transferase</keyword>
<dbReference type="SUPFAM" id="SSF56112">
    <property type="entry name" value="Protein kinase-like (PK-like)"/>
    <property type="match status" value="1"/>
</dbReference>
<comment type="similarity">
    <text evidence="1">Belongs to the protein kinase superfamily. STE Ser/Thr protein kinase family. MAP kinase kinase kinase subfamily.</text>
</comment>
<evidence type="ECO:0000256" key="1">
    <source>
        <dbReference type="ARBA" id="ARBA00006529"/>
    </source>
</evidence>
<evidence type="ECO:0000256" key="4">
    <source>
        <dbReference type="ARBA" id="ARBA00022741"/>
    </source>
</evidence>
<dbReference type="Pfam" id="PF00069">
    <property type="entry name" value="Pkinase"/>
    <property type="match status" value="1"/>
</dbReference>
<sequence length="910" mass="102941">MQVPALMAQQGIEEDLLQRWFPLEADDKLTPFSEKDIRGIADVLIRCSRERWSRVPRLYSILKKIGQLDAIDAFIDNDLSDLSFPFSKSTLPEALREISARVKFIELQHLVYNSEALNLEQATHHGHFNDSADVPLKKVGDLGKGGYGYVDRVVSTISHREYARKQIPRGTTFRRDRQVLKDFTRELSNLRRLSHRHLVELVGSYTDKRFVAILMLPVADVNLQTFLDNTHLNERSRSLLRPFFGCLASALSYLHDNRIRHKDIKPSNVLIKDDQVYFTDFGTSLDWSGRDHSATATAPPTTPRYCAPEVMAFTERNSSSDIWSFGCVLLEMWSVLKHGTITDLKAHMVTTGTKTTSYHSNLEAIDSWVQFLRSSPGPSSDLIPSTWITNMLRHEPASRWNIHKLGNEISEACMDSSTQHSFKGICCLDLEDETSDDMESIHSDHHDHLAVPSQSQPNPSFLAKNVDVQKLGIISIQQVEHSSSDNHNIIGTEKHGIQNKIRTGDKNTSMVQKIPGRCTPQSNHRSTNMIYKQNFTDNDEMNLQDNSGVEETTDTLDGSWQPLHPKQKVKTRLFGALSDSRYADYIPYIPPLRPTRRARPIYDEDEGSDTSNKAVTGIQPTVKPETHRTVSVLHSMNGSEQQAVYNFEIHAGACHSCRTPWLTYTQGTAFCSTGYRLALRLLGFMCRVDGVVYSTSYKDHVATQVSISTDYSCTHELFRAISAAREVAHTHNIKAFWFLMIMCGICRMPLSEHGVRVGSWICRHKVHKACSDADIRHECFICQHSGRGTSKASNETSESLRKTRPALPLSSSPQQGISRNRPAKLRDDSGANTQFQAPLLVAPYQPLENSTSRRLSSRMQDTRKQYLDAKTRPVSKSNNPRHLEPSAQILVPDYHARKDRPETQFIMWGG</sequence>